<feature type="domain" description="Histidine kinase/HSP90-like ATPase" evidence="1">
    <location>
        <begin position="10"/>
        <end position="115"/>
    </location>
</feature>
<reference evidence="2 3" key="1">
    <citation type="submission" date="2017-11" db="EMBL/GenBank/DDBJ databases">
        <title>Genome-resolved metagenomics identifies genetic mobility, metabolic interactions, and unexpected diversity in perchlorate-reducing communities.</title>
        <authorList>
            <person name="Barnum T.P."/>
            <person name="Figueroa I.A."/>
            <person name="Carlstrom C.I."/>
            <person name="Lucas L.N."/>
            <person name="Engelbrektson A.L."/>
            <person name="Coates J.D."/>
        </authorList>
    </citation>
    <scope>NUCLEOTIDE SEQUENCE [LARGE SCALE GENOMIC DNA]</scope>
    <source>
        <strain evidence="2">BM706</strain>
    </source>
</reference>
<dbReference type="Pfam" id="PF13581">
    <property type="entry name" value="HATPase_c_2"/>
    <property type="match status" value="1"/>
</dbReference>
<evidence type="ECO:0000313" key="2">
    <source>
        <dbReference type="EMBL" id="PLX16783.1"/>
    </source>
</evidence>
<dbReference type="Proteomes" id="UP000234857">
    <property type="component" value="Unassembled WGS sequence"/>
</dbReference>
<dbReference type="CDD" id="cd16936">
    <property type="entry name" value="HATPase_RsbW-like"/>
    <property type="match status" value="1"/>
</dbReference>
<proteinExistence type="predicted"/>
<dbReference type="InterPro" id="IPR003594">
    <property type="entry name" value="HATPase_dom"/>
</dbReference>
<organism evidence="2 3">
    <name type="scientific">Muiribacterium halophilum</name>
    <dbReference type="NCBI Taxonomy" id="2053465"/>
    <lineage>
        <taxon>Bacteria</taxon>
        <taxon>Candidatus Muiribacteriota</taxon>
        <taxon>Candidatus Muiribacteriia</taxon>
        <taxon>Candidatus Muiribacteriales</taxon>
        <taxon>Candidatus Muiribacteriaceae</taxon>
        <taxon>Candidatus Muiribacterium</taxon>
    </lineage>
</organism>
<dbReference type="SUPFAM" id="SSF55874">
    <property type="entry name" value="ATPase domain of HSP90 chaperone/DNA topoisomerase II/histidine kinase"/>
    <property type="match status" value="1"/>
</dbReference>
<evidence type="ECO:0000313" key="3">
    <source>
        <dbReference type="Proteomes" id="UP000234857"/>
    </source>
</evidence>
<dbReference type="InterPro" id="IPR036890">
    <property type="entry name" value="HATPase_C_sf"/>
</dbReference>
<dbReference type="EMBL" id="PKTG01000106">
    <property type="protein sequence ID" value="PLX16783.1"/>
    <property type="molecule type" value="Genomic_DNA"/>
</dbReference>
<dbReference type="Gene3D" id="3.30.565.10">
    <property type="entry name" value="Histidine kinase-like ATPase, C-terminal domain"/>
    <property type="match status" value="1"/>
</dbReference>
<gene>
    <name evidence="2" type="ORF">C0601_09355</name>
</gene>
<name>A0A2N5ZDN5_MUIH1</name>
<evidence type="ECO:0000259" key="1">
    <source>
        <dbReference type="Pfam" id="PF13581"/>
    </source>
</evidence>
<sequence length="129" mass="15295">MLKSYKKKRESIDNIKKDLEQFFSAFKIPDDMFHDIKLSVVELVSNIIKYTKDQDVFVLELDMKDNTVKISLKYIDKSFNRPQSKFKGEAMQESGLGVFLVSELMDRLDYFYNEKTFEVEVQIEKRITT</sequence>
<dbReference type="AlphaFoldDB" id="A0A2N5ZDN5"/>
<protein>
    <recommendedName>
        <fullName evidence="1">Histidine kinase/HSP90-like ATPase domain-containing protein</fullName>
    </recommendedName>
</protein>
<comment type="caution">
    <text evidence="2">The sequence shown here is derived from an EMBL/GenBank/DDBJ whole genome shotgun (WGS) entry which is preliminary data.</text>
</comment>
<accession>A0A2N5ZDN5</accession>